<feature type="transmembrane region" description="Helical" evidence="8">
    <location>
        <begin position="304"/>
        <end position="327"/>
    </location>
</feature>
<comment type="subcellular location">
    <subcellularLocation>
        <location evidence="1">Membrane</location>
        <topology evidence="1">Multi-pass membrane protein</topology>
    </subcellularLocation>
</comment>
<evidence type="ECO:0000256" key="6">
    <source>
        <dbReference type="ARBA" id="ARBA00022989"/>
    </source>
</evidence>
<dbReference type="EMBL" id="RBZM01000009">
    <property type="protein sequence ID" value="RKP48951.1"/>
    <property type="molecule type" value="Genomic_DNA"/>
</dbReference>
<keyword evidence="4" id="KW-0309">Germination</keyword>
<protein>
    <submittedName>
        <fullName evidence="9">Spore gernimation protein</fullName>
    </submittedName>
</protein>
<evidence type="ECO:0000313" key="10">
    <source>
        <dbReference type="Proteomes" id="UP000282076"/>
    </source>
</evidence>
<feature type="transmembrane region" description="Helical" evidence="8">
    <location>
        <begin position="273"/>
        <end position="292"/>
    </location>
</feature>
<evidence type="ECO:0000256" key="5">
    <source>
        <dbReference type="ARBA" id="ARBA00022692"/>
    </source>
</evidence>
<dbReference type="PANTHER" id="PTHR34975">
    <property type="entry name" value="SPORE GERMINATION PROTEIN A2"/>
    <property type="match status" value="1"/>
</dbReference>
<comment type="similarity">
    <text evidence="2">Belongs to the amino acid-polyamine-organocation (APC) superfamily. Spore germination protein (SGP) (TC 2.A.3.9) family.</text>
</comment>
<evidence type="ECO:0000256" key="1">
    <source>
        <dbReference type="ARBA" id="ARBA00004141"/>
    </source>
</evidence>
<proteinExistence type="inferred from homology"/>
<dbReference type="GO" id="GO:0016020">
    <property type="term" value="C:membrane"/>
    <property type="evidence" value="ECO:0007669"/>
    <property type="project" value="UniProtKB-SubCell"/>
</dbReference>
<feature type="transmembrane region" description="Helical" evidence="8">
    <location>
        <begin position="145"/>
        <end position="163"/>
    </location>
</feature>
<dbReference type="AlphaFoldDB" id="A0A494XGW1"/>
<feature type="transmembrane region" description="Helical" evidence="8">
    <location>
        <begin position="84"/>
        <end position="102"/>
    </location>
</feature>
<feature type="transmembrane region" description="Helical" evidence="8">
    <location>
        <begin position="333"/>
        <end position="356"/>
    </location>
</feature>
<dbReference type="InterPro" id="IPR004761">
    <property type="entry name" value="Spore_GerAB"/>
</dbReference>
<keyword evidence="10" id="KW-1185">Reference proteome</keyword>
<evidence type="ECO:0000313" key="9">
    <source>
        <dbReference type="EMBL" id="RKP48951.1"/>
    </source>
</evidence>
<evidence type="ECO:0000256" key="8">
    <source>
        <dbReference type="SAM" id="Phobius"/>
    </source>
</evidence>
<accession>A0A494XGW1</accession>
<evidence type="ECO:0000256" key="2">
    <source>
        <dbReference type="ARBA" id="ARBA00007998"/>
    </source>
</evidence>
<keyword evidence="5 8" id="KW-0812">Transmembrane</keyword>
<feature type="transmembrane region" description="Helical" evidence="8">
    <location>
        <begin position="218"/>
        <end position="243"/>
    </location>
</feature>
<dbReference type="PANTHER" id="PTHR34975:SF2">
    <property type="entry name" value="SPORE GERMINATION PROTEIN A2"/>
    <property type="match status" value="1"/>
</dbReference>
<comment type="caution">
    <text evidence="9">The sequence shown here is derived from an EMBL/GenBank/DDBJ whole genome shotgun (WGS) entry which is preliminary data.</text>
</comment>
<evidence type="ECO:0000256" key="4">
    <source>
        <dbReference type="ARBA" id="ARBA00022544"/>
    </source>
</evidence>
<dbReference type="Pfam" id="PF03845">
    <property type="entry name" value="Spore_permease"/>
    <property type="match status" value="1"/>
</dbReference>
<feature type="transmembrane region" description="Helical" evidence="8">
    <location>
        <begin position="12"/>
        <end position="37"/>
    </location>
</feature>
<keyword evidence="6 8" id="KW-1133">Transmembrane helix</keyword>
<gene>
    <name evidence="9" type="ORF">D7Z26_21585</name>
</gene>
<feature type="transmembrane region" description="Helical" evidence="8">
    <location>
        <begin position="183"/>
        <end position="206"/>
    </location>
</feature>
<keyword evidence="3" id="KW-0813">Transport</keyword>
<organism evidence="9 10">
    <name type="scientific">Cohnella endophytica</name>
    <dbReference type="NCBI Taxonomy" id="2419778"/>
    <lineage>
        <taxon>Bacteria</taxon>
        <taxon>Bacillati</taxon>
        <taxon>Bacillota</taxon>
        <taxon>Bacilli</taxon>
        <taxon>Bacillales</taxon>
        <taxon>Paenibacillaceae</taxon>
        <taxon>Cohnella</taxon>
    </lineage>
</organism>
<feature type="transmembrane region" description="Helical" evidence="8">
    <location>
        <begin position="122"/>
        <end position="138"/>
    </location>
</feature>
<name>A0A494XGW1_9BACL</name>
<feature type="transmembrane region" description="Helical" evidence="8">
    <location>
        <begin position="43"/>
        <end position="64"/>
    </location>
</feature>
<reference evidence="9 10" key="1">
    <citation type="submission" date="2018-10" db="EMBL/GenBank/DDBJ databases">
        <title>Cohnella sp. M2MS4P-1, whole genome shotgun sequence.</title>
        <authorList>
            <person name="Tuo L."/>
        </authorList>
    </citation>
    <scope>NUCLEOTIDE SEQUENCE [LARGE SCALE GENOMIC DNA]</scope>
    <source>
        <strain evidence="9 10">M2MS4P-1</strain>
    </source>
</reference>
<dbReference type="GO" id="GO:0009847">
    <property type="term" value="P:spore germination"/>
    <property type="evidence" value="ECO:0007669"/>
    <property type="project" value="InterPro"/>
</dbReference>
<evidence type="ECO:0000256" key="3">
    <source>
        <dbReference type="ARBA" id="ARBA00022448"/>
    </source>
</evidence>
<dbReference type="Proteomes" id="UP000282076">
    <property type="component" value="Unassembled WGS sequence"/>
</dbReference>
<sequence>MEALLPKGSISILQAFMLLIMAIGLDNHVTIIPLLLHTANKDSWISVILVLPFCLLWTLIPYWIAKKTRQTNILKWLRTHTHPALALLLILPFLFFFLMNAFVTFKEVILWTKVSFLPETPILATALSLLALCVYSAFKGIRSIAICAGILLPFVWVLGYFVMTANIEFKRYTLLFPLFTNSFSSIAACMMYAASSFIEVFVLVLLQHHIRSKFKWYHIMILVLIISGLTIGPLTGAIATFGYKSDQIRYPAFEQWRLVRIGDYFSHVDFLSIYQWLSGAFIRISLMLYLVADLISKSNRSRQYSIAISAGILLLLAIMPIISDMLYLRIVKWYYICAFAIILFSSFWLLFTVLWIPSKKRAGA</sequence>
<evidence type="ECO:0000256" key="7">
    <source>
        <dbReference type="ARBA" id="ARBA00023136"/>
    </source>
</evidence>
<keyword evidence="7 8" id="KW-0472">Membrane</keyword>
<dbReference type="NCBIfam" id="TIGR00912">
    <property type="entry name" value="2A0309"/>
    <property type="match status" value="1"/>
</dbReference>